<evidence type="ECO:0000256" key="1">
    <source>
        <dbReference type="ARBA" id="ARBA00010040"/>
    </source>
</evidence>
<dbReference type="OrthoDB" id="416344at2759"/>
<dbReference type="InterPro" id="IPR011042">
    <property type="entry name" value="6-blade_b-propeller_TolB-like"/>
</dbReference>
<evidence type="ECO:0000256" key="5">
    <source>
        <dbReference type="ARBA" id="ARBA00022825"/>
    </source>
</evidence>
<keyword evidence="4" id="KW-0378">Hydrolase</keyword>
<dbReference type="PANTHER" id="PTHR42776:SF13">
    <property type="entry name" value="DIPEPTIDYL-PEPTIDASE 5"/>
    <property type="match status" value="1"/>
</dbReference>
<dbReference type="Pfam" id="PF07676">
    <property type="entry name" value="PD40"/>
    <property type="match status" value="1"/>
</dbReference>
<keyword evidence="10" id="KW-1185">Reference proteome</keyword>
<evidence type="ECO:0000256" key="6">
    <source>
        <dbReference type="ARBA" id="ARBA00032829"/>
    </source>
</evidence>
<dbReference type="Pfam" id="PF00326">
    <property type="entry name" value="Peptidase_S9"/>
    <property type="match status" value="1"/>
</dbReference>
<gene>
    <name evidence="9" type="ORF">B0A48_16095</name>
</gene>
<evidence type="ECO:0000259" key="8">
    <source>
        <dbReference type="Pfam" id="PF00326"/>
    </source>
</evidence>
<protein>
    <recommendedName>
        <fullName evidence="6">Dipeptidyl-peptidase V</fullName>
    </recommendedName>
</protein>
<dbReference type="SUPFAM" id="SSF53474">
    <property type="entry name" value="alpha/beta-Hydrolases"/>
    <property type="match status" value="1"/>
</dbReference>
<evidence type="ECO:0000313" key="9">
    <source>
        <dbReference type="EMBL" id="OQN97774.1"/>
    </source>
</evidence>
<dbReference type="STRING" id="1507870.A0A1V8SF43"/>
<dbReference type="InterPro" id="IPR011659">
    <property type="entry name" value="WD40"/>
</dbReference>
<evidence type="ECO:0000256" key="7">
    <source>
        <dbReference type="SAM" id="MobiDB-lite"/>
    </source>
</evidence>
<evidence type="ECO:0000256" key="3">
    <source>
        <dbReference type="ARBA" id="ARBA00022729"/>
    </source>
</evidence>
<comment type="similarity">
    <text evidence="1">Belongs to the peptidase S9C family.</text>
</comment>
<dbReference type="InParanoid" id="A0A1V8SF43"/>
<dbReference type="Gene3D" id="2.120.10.30">
    <property type="entry name" value="TolB, C-terminal domain"/>
    <property type="match status" value="1"/>
</dbReference>
<feature type="region of interest" description="Disordered" evidence="7">
    <location>
        <begin position="718"/>
        <end position="737"/>
    </location>
</feature>
<evidence type="ECO:0000256" key="2">
    <source>
        <dbReference type="ARBA" id="ARBA00022670"/>
    </source>
</evidence>
<sequence>MTIRAMKFTPQVLLSTPRRSAGVPSPDGKFVLYTVSTYDFDKHSKTTETKLLDTDVNFVDTLPDGEKASDFVWLSNHEFAFLQGEDEGATSLMICSRPEGTAELSTSYVVEKIEAPVANLKIASLGDDEFGIVFSAQSTKEGKLFNPEKAPKTHSSGKLYSTLFVRHWDEWTTPQRQSLWYAKLSAPKDSKRTLSKVQNALSGSGLSSPIEPFGGTDHFDVSQWGLIFVAKDPELNPALHTKSDVYYLPIDWEGKGSLKSPTRVRIEGFDGASTCPVFSPSGKKAAFLSMKKDGYEADRNVIFVMPDLHAVKPHAEAVLAGVEKTAVWDRSPSSIAWTADGQSLLVVAEEEGHANLFEIHQNKPHKLFTPGVVSDVKTLSSGRIFVSGSTLVDNSYYAFIDMAAASQSDSAPSIWSHSNTDSGVKLGLNSSQISSIWTPASNPKVNKEVHSWVFKPSDYDSSKTYPVAYLIHGGPQGAWNDAWSTRWNQAVFAEQGFIVVAPNVTGSTGYGQAFTDAINQNWGGDPYQDIVNVFDYVGKHIPQADNSRAVALGASYGGFMMNWIQGQPLGRNFKTMVCHDGIFSTANLLSTEELYFPLNDLGGYPWKTKKTEAVHPFTTASAWHKWDPSAHLSEWATPMLVIHNSKDYRLPISEGLAAFNVLQAKGIESQFLTFPDENHFVLKPENSLVWHKTVINWIRKHVGLEPFAEEEEGGVEFMGGLKVEEEGKDEGKETKET</sequence>
<dbReference type="PANTHER" id="PTHR42776">
    <property type="entry name" value="SERINE PEPTIDASE S9 FAMILY MEMBER"/>
    <property type="match status" value="1"/>
</dbReference>
<accession>A0A1V8SF43</accession>
<dbReference type="EMBL" id="NAJO01000051">
    <property type="protein sequence ID" value="OQN97774.1"/>
    <property type="molecule type" value="Genomic_DNA"/>
</dbReference>
<evidence type="ECO:0000313" key="10">
    <source>
        <dbReference type="Proteomes" id="UP000192596"/>
    </source>
</evidence>
<reference evidence="10" key="1">
    <citation type="submission" date="2017-03" db="EMBL/GenBank/DDBJ databases">
        <title>Genomes of endolithic fungi from Antarctica.</title>
        <authorList>
            <person name="Coleine C."/>
            <person name="Masonjones S."/>
            <person name="Stajich J.E."/>
        </authorList>
    </citation>
    <scope>NUCLEOTIDE SEQUENCE [LARGE SCALE GENOMIC DNA]</scope>
    <source>
        <strain evidence="10">CCFEE 5527</strain>
    </source>
</reference>
<organism evidence="9 10">
    <name type="scientific">Cryoendolithus antarcticus</name>
    <dbReference type="NCBI Taxonomy" id="1507870"/>
    <lineage>
        <taxon>Eukaryota</taxon>
        <taxon>Fungi</taxon>
        <taxon>Dikarya</taxon>
        <taxon>Ascomycota</taxon>
        <taxon>Pezizomycotina</taxon>
        <taxon>Dothideomycetes</taxon>
        <taxon>Dothideomycetidae</taxon>
        <taxon>Cladosporiales</taxon>
        <taxon>Cladosporiaceae</taxon>
        <taxon>Cryoendolithus</taxon>
    </lineage>
</organism>
<dbReference type="GO" id="GO:0006508">
    <property type="term" value="P:proteolysis"/>
    <property type="evidence" value="ECO:0007669"/>
    <property type="project" value="UniProtKB-KW"/>
</dbReference>
<keyword evidence="3" id="KW-0732">Signal</keyword>
<feature type="domain" description="Peptidase S9 prolyl oligopeptidase catalytic" evidence="8">
    <location>
        <begin position="483"/>
        <end position="703"/>
    </location>
</feature>
<keyword evidence="2" id="KW-0645">Protease</keyword>
<dbReference type="AlphaFoldDB" id="A0A1V8SF43"/>
<dbReference type="Gene3D" id="3.40.50.1820">
    <property type="entry name" value="alpha/beta hydrolase"/>
    <property type="match status" value="1"/>
</dbReference>
<dbReference type="SUPFAM" id="SSF82171">
    <property type="entry name" value="DPP6 N-terminal domain-like"/>
    <property type="match status" value="1"/>
</dbReference>
<dbReference type="InterPro" id="IPR001375">
    <property type="entry name" value="Peptidase_S9_cat"/>
</dbReference>
<dbReference type="FunFam" id="3.40.50.1820:FF:000028">
    <property type="entry name" value="S9 family peptidase"/>
    <property type="match status" value="1"/>
</dbReference>
<keyword evidence="5" id="KW-0720">Serine protease</keyword>
<name>A0A1V8SF43_9PEZI</name>
<evidence type="ECO:0000256" key="4">
    <source>
        <dbReference type="ARBA" id="ARBA00022801"/>
    </source>
</evidence>
<proteinExistence type="inferred from homology"/>
<dbReference type="InterPro" id="IPR029058">
    <property type="entry name" value="AB_hydrolase_fold"/>
</dbReference>
<feature type="compositionally biased region" description="Basic and acidic residues" evidence="7">
    <location>
        <begin position="722"/>
        <end position="737"/>
    </location>
</feature>
<comment type="caution">
    <text evidence="9">The sequence shown here is derived from an EMBL/GenBank/DDBJ whole genome shotgun (WGS) entry which is preliminary data.</text>
</comment>
<dbReference type="Proteomes" id="UP000192596">
    <property type="component" value="Unassembled WGS sequence"/>
</dbReference>
<dbReference type="GO" id="GO:0004252">
    <property type="term" value="F:serine-type endopeptidase activity"/>
    <property type="evidence" value="ECO:0007669"/>
    <property type="project" value="TreeGrafter"/>
</dbReference>